<dbReference type="GO" id="GO:0003866">
    <property type="term" value="F:3-phosphoshikimate 1-carboxyvinyltransferase activity"/>
    <property type="evidence" value="ECO:0007669"/>
    <property type="project" value="UniProtKB-EC"/>
</dbReference>
<evidence type="ECO:0000256" key="1">
    <source>
        <dbReference type="ARBA" id="ARBA00004811"/>
    </source>
</evidence>
<keyword evidence="7" id="KW-0963">Cytoplasm</keyword>
<gene>
    <name evidence="7 9" type="primary">aroA</name>
    <name evidence="9" type="ORF">JRV97_09310</name>
</gene>
<dbReference type="PIRSF" id="PIRSF000505">
    <property type="entry name" value="EPSPS"/>
    <property type="match status" value="1"/>
</dbReference>
<sequence length="440" mass="48079">MIKKLNNAIKVTKSTVNGMCLIPPSKSYSIRALFAGLLNCDEAKLYNISKCEDVLATIEVIKKLGANISIINESEVSMDILISGNCGFSNFNSKGISIINCGESGLCARMIIPILGLIKDNKQIYTVTGRGSLLKRPFNVISFLKDFGMNIQLTNSSVPVLVSGNLKHHNGVIDLSLTTQVFSGLLMALPIIAGKSQLKIINKTSIPYVMATLEVLKDSNINIKYSNNMNEFEIEGNQKYSFSKYIVENDWSSAAFILVAGAIAGDKIGIYGLKENSSQADSVIIEILKEIGLDVKFSEDVIYVSKSQDIYNSFKFDAKDAPDVVPALVALATSCKGISEITNIDRLKYKESNRVESLIASFKNIGIDIWYETKNGGTMFIKGGKIKGGIVDSQNDHRIAMSLAVSGLVSEEGVIINNPYCVRKSFPNFFDVLVKISNNK</sequence>
<evidence type="ECO:0000256" key="2">
    <source>
        <dbReference type="ARBA" id="ARBA00009948"/>
    </source>
</evidence>
<accession>A0ABY8PPL1</accession>
<reference evidence="9 10" key="1">
    <citation type="submission" date="2021-02" db="EMBL/GenBank/DDBJ databases">
        <title>Characterization of Marinitoga sp. nov. str. BP5-C20A.</title>
        <authorList>
            <person name="Erauso G."/>
            <person name="Postec A."/>
        </authorList>
    </citation>
    <scope>NUCLEOTIDE SEQUENCE [LARGE SCALE GENOMIC DNA]</scope>
    <source>
        <strain evidence="9 10">BP5-C20A</strain>
    </source>
</reference>
<comment type="subunit">
    <text evidence="7">Monomer.</text>
</comment>
<feature type="binding site" evidence="7">
    <location>
        <position position="179"/>
    </location>
    <ligand>
        <name>3-phosphoshikimate</name>
        <dbReference type="ChEBI" id="CHEBI:145989"/>
    </ligand>
</feature>
<dbReference type="InterPro" id="IPR006264">
    <property type="entry name" value="EPSP_synthase"/>
</dbReference>
<keyword evidence="4 7" id="KW-0808">Transferase</keyword>
<feature type="binding site" evidence="7">
    <location>
        <position position="398"/>
    </location>
    <ligand>
        <name>phosphoenolpyruvate</name>
        <dbReference type="ChEBI" id="CHEBI:58702"/>
    </ligand>
</feature>
<comment type="similarity">
    <text evidence="2 7">Belongs to the EPSP synthase family.</text>
</comment>
<dbReference type="Pfam" id="PF00275">
    <property type="entry name" value="EPSP_synthase"/>
    <property type="match status" value="1"/>
</dbReference>
<feature type="binding site" evidence="7">
    <location>
        <position position="27"/>
    </location>
    <ligand>
        <name>3-phosphoshikimate</name>
        <dbReference type="ChEBI" id="CHEBI:145989"/>
    </ligand>
</feature>
<dbReference type="InterPro" id="IPR023193">
    <property type="entry name" value="EPSP_synthase_CS"/>
</dbReference>
<dbReference type="HAMAP" id="MF_00210">
    <property type="entry name" value="EPSP_synth"/>
    <property type="match status" value="1"/>
</dbReference>
<feature type="binding site" evidence="7">
    <location>
        <position position="105"/>
    </location>
    <ligand>
        <name>phosphoenolpyruvate</name>
        <dbReference type="ChEBI" id="CHEBI:58702"/>
    </ligand>
</feature>
<keyword evidence="5 7" id="KW-0057">Aromatic amino acid biosynthesis</keyword>
<evidence type="ECO:0000256" key="7">
    <source>
        <dbReference type="HAMAP-Rule" id="MF_00210"/>
    </source>
</evidence>
<feature type="binding site" evidence="7">
    <location>
        <position position="136"/>
    </location>
    <ligand>
        <name>phosphoenolpyruvate</name>
        <dbReference type="ChEBI" id="CHEBI:58702"/>
    </ligand>
</feature>
<feature type="binding site" evidence="7">
    <location>
        <position position="205"/>
    </location>
    <ligand>
        <name>3-phosphoshikimate</name>
        <dbReference type="ChEBI" id="CHEBI:145989"/>
    </ligand>
</feature>
<dbReference type="Proteomes" id="UP001232493">
    <property type="component" value="Chromosome"/>
</dbReference>
<dbReference type="EC" id="2.5.1.19" evidence="7"/>
<feature type="domain" description="Enolpyruvate transferase" evidence="8">
    <location>
        <begin position="14"/>
        <end position="433"/>
    </location>
</feature>
<feature type="binding site" evidence="7">
    <location>
        <position position="180"/>
    </location>
    <ligand>
        <name>phosphoenolpyruvate</name>
        <dbReference type="ChEBI" id="CHEBI:58702"/>
    </ligand>
</feature>
<feature type="binding site" evidence="7">
    <location>
        <position position="26"/>
    </location>
    <ligand>
        <name>phosphoenolpyruvate</name>
        <dbReference type="ChEBI" id="CHEBI:58702"/>
    </ligand>
</feature>
<dbReference type="NCBIfam" id="TIGR01356">
    <property type="entry name" value="aroA"/>
    <property type="match status" value="1"/>
</dbReference>
<dbReference type="Gene3D" id="3.65.10.10">
    <property type="entry name" value="Enolpyruvate transferase domain"/>
    <property type="match status" value="2"/>
</dbReference>
<feature type="active site" description="Proton acceptor" evidence="7">
    <location>
        <position position="323"/>
    </location>
</feature>
<comment type="function">
    <text evidence="7">Catalyzes the transfer of the enolpyruvyl moiety of phosphoenolpyruvate (PEP) to the 5-hydroxyl of shikimate-3-phosphate (S3P) to produce enolpyruvyl shikimate-3-phosphate and inorganic phosphate.</text>
</comment>
<evidence type="ECO:0000313" key="10">
    <source>
        <dbReference type="Proteomes" id="UP001232493"/>
    </source>
</evidence>
<dbReference type="CDD" id="cd01556">
    <property type="entry name" value="EPSP_synthase"/>
    <property type="match status" value="1"/>
</dbReference>
<dbReference type="PANTHER" id="PTHR21090">
    <property type="entry name" value="AROM/DEHYDROQUINATE SYNTHASE"/>
    <property type="match status" value="1"/>
</dbReference>
<dbReference type="InterPro" id="IPR013792">
    <property type="entry name" value="RNA3'P_cycl/enolpyr_Trfase_a/b"/>
</dbReference>
<feature type="binding site" evidence="7">
    <location>
        <position position="350"/>
    </location>
    <ligand>
        <name>3-phosphoshikimate</name>
        <dbReference type="ChEBI" id="CHEBI:145989"/>
    </ligand>
</feature>
<evidence type="ECO:0000259" key="8">
    <source>
        <dbReference type="Pfam" id="PF00275"/>
    </source>
</evidence>
<comment type="pathway">
    <text evidence="1 7">Metabolic intermediate biosynthesis; chorismate biosynthesis; chorismate from D-erythrose 4-phosphate and phosphoenolpyruvate: step 6/7.</text>
</comment>
<keyword evidence="10" id="KW-1185">Reference proteome</keyword>
<feature type="binding site" evidence="7">
    <location>
        <position position="31"/>
    </location>
    <ligand>
        <name>3-phosphoshikimate</name>
        <dbReference type="ChEBI" id="CHEBI:145989"/>
    </ligand>
</feature>
<feature type="binding site" evidence="7">
    <location>
        <position position="178"/>
    </location>
    <ligand>
        <name>3-phosphoshikimate</name>
        <dbReference type="ChEBI" id="CHEBI:145989"/>
    </ligand>
</feature>
<dbReference type="InterPro" id="IPR001986">
    <property type="entry name" value="Enolpyruvate_Tfrase_dom"/>
</dbReference>
<evidence type="ECO:0000256" key="4">
    <source>
        <dbReference type="ARBA" id="ARBA00022679"/>
    </source>
</evidence>
<dbReference type="RefSeq" id="WP_280998310.1">
    <property type="nucleotide sequence ID" value="NZ_CP069362.1"/>
</dbReference>
<dbReference type="PROSITE" id="PS00885">
    <property type="entry name" value="EPSP_SYNTHASE_2"/>
    <property type="match status" value="1"/>
</dbReference>
<dbReference type="EMBL" id="CP069362">
    <property type="protein sequence ID" value="WGS64560.1"/>
    <property type="molecule type" value="Genomic_DNA"/>
</dbReference>
<organism evidence="9 10">
    <name type="scientific">Marinitoga aeolica</name>
    <dbReference type="NCBI Taxonomy" id="2809031"/>
    <lineage>
        <taxon>Bacteria</taxon>
        <taxon>Thermotogati</taxon>
        <taxon>Thermotogota</taxon>
        <taxon>Thermotogae</taxon>
        <taxon>Petrotogales</taxon>
        <taxon>Petrotogaceae</taxon>
        <taxon>Marinitoga</taxon>
    </lineage>
</organism>
<proteinExistence type="inferred from homology"/>
<feature type="binding site" evidence="7">
    <location>
        <position position="424"/>
    </location>
    <ligand>
        <name>phosphoenolpyruvate</name>
        <dbReference type="ChEBI" id="CHEBI:58702"/>
    </ligand>
</feature>
<feature type="binding site" evidence="7">
    <location>
        <position position="323"/>
    </location>
    <ligand>
        <name>3-phosphoshikimate</name>
        <dbReference type="ChEBI" id="CHEBI:145989"/>
    </ligand>
</feature>
<evidence type="ECO:0000256" key="6">
    <source>
        <dbReference type="ARBA" id="ARBA00044633"/>
    </source>
</evidence>
<comment type="caution">
    <text evidence="7">Lacks conserved residue(s) required for the propagation of feature annotation.</text>
</comment>
<dbReference type="InterPro" id="IPR036968">
    <property type="entry name" value="Enolpyruvate_Tfrase_sf"/>
</dbReference>
<comment type="catalytic activity">
    <reaction evidence="6">
        <text>3-phosphoshikimate + phosphoenolpyruvate = 5-O-(1-carboxyvinyl)-3-phosphoshikimate + phosphate</text>
        <dbReference type="Rhea" id="RHEA:21256"/>
        <dbReference type="ChEBI" id="CHEBI:43474"/>
        <dbReference type="ChEBI" id="CHEBI:57701"/>
        <dbReference type="ChEBI" id="CHEBI:58702"/>
        <dbReference type="ChEBI" id="CHEBI:145989"/>
        <dbReference type="EC" id="2.5.1.19"/>
    </reaction>
    <physiologicalReaction direction="left-to-right" evidence="6">
        <dbReference type="Rhea" id="RHEA:21257"/>
    </physiologicalReaction>
</comment>
<keyword evidence="3 7" id="KW-0028">Amino-acid biosynthesis</keyword>
<protein>
    <recommendedName>
        <fullName evidence="7">3-phosphoshikimate 1-carboxyvinyltransferase</fullName>
        <ecNumber evidence="7">2.5.1.19</ecNumber>
    </recommendedName>
    <alternativeName>
        <fullName evidence="7">5-enolpyruvylshikimate-3-phosphate synthase</fullName>
        <shortName evidence="7">EPSP synthase</shortName>
        <shortName evidence="7">EPSPS</shortName>
    </alternativeName>
</protein>
<evidence type="ECO:0000256" key="5">
    <source>
        <dbReference type="ARBA" id="ARBA00023141"/>
    </source>
</evidence>
<evidence type="ECO:0000313" key="9">
    <source>
        <dbReference type="EMBL" id="WGS64560.1"/>
    </source>
</evidence>
<comment type="subcellular location">
    <subcellularLocation>
        <location evidence="7">Cytoplasm</location>
    </subcellularLocation>
</comment>
<dbReference type="SUPFAM" id="SSF55205">
    <property type="entry name" value="EPT/RTPC-like"/>
    <property type="match status" value="1"/>
</dbReference>
<evidence type="ECO:0000256" key="3">
    <source>
        <dbReference type="ARBA" id="ARBA00022605"/>
    </source>
</evidence>
<feature type="binding site" evidence="7">
    <location>
        <position position="180"/>
    </location>
    <ligand>
        <name>3-phosphoshikimate</name>
        <dbReference type="ChEBI" id="CHEBI:145989"/>
    </ligand>
</feature>
<name>A0ABY8PPL1_9BACT</name>
<feature type="binding site" evidence="7">
    <location>
        <position position="26"/>
    </location>
    <ligand>
        <name>3-phosphoshikimate</name>
        <dbReference type="ChEBI" id="CHEBI:145989"/>
    </ligand>
</feature>
<dbReference type="PANTHER" id="PTHR21090:SF5">
    <property type="entry name" value="PENTAFUNCTIONAL AROM POLYPEPTIDE"/>
    <property type="match status" value="1"/>
</dbReference>
<feature type="binding site" evidence="7">
    <location>
        <position position="354"/>
    </location>
    <ligand>
        <name>phosphoenolpyruvate</name>
        <dbReference type="ChEBI" id="CHEBI:58702"/>
    </ligand>
</feature>